<keyword evidence="14 19" id="KW-0496">Mitochondrion</keyword>
<feature type="transmembrane region" description="Helical" evidence="19">
    <location>
        <begin position="178"/>
        <end position="201"/>
    </location>
</feature>
<dbReference type="GO" id="GO:0008121">
    <property type="term" value="F:quinol-cytochrome-c reductase activity"/>
    <property type="evidence" value="ECO:0007669"/>
    <property type="project" value="InterPro"/>
</dbReference>
<dbReference type="InterPro" id="IPR036150">
    <property type="entry name" value="Cyt_b/b6_C_sf"/>
</dbReference>
<evidence type="ECO:0000256" key="17">
    <source>
        <dbReference type="PIRSR" id="PIRSR038885-1"/>
    </source>
</evidence>
<dbReference type="GO" id="GO:0016491">
    <property type="term" value="F:oxidoreductase activity"/>
    <property type="evidence" value="ECO:0007669"/>
    <property type="project" value="UniProtKB-UniRule"/>
</dbReference>
<evidence type="ECO:0000256" key="13">
    <source>
        <dbReference type="ARBA" id="ARBA00023075"/>
    </source>
</evidence>
<dbReference type="SUPFAM" id="SSF81342">
    <property type="entry name" value="Transmembrane di-heme cytochromes"/>
    <property type="match status" value="1"/>
</dbReference>
<evidence type="ECO:0000256" key="7">
    <source>
        <dbReference type="ARBA" id="ARBA00022692"/>
    </source>
</evidence>
<evidence type="ECO:0000256" key="8">
    <source>
        <dbReference type="ARBA" id="ARBA00022723"/>
    </source>
</evidence>
<keyword evidence="7 19" id="KW-0812">Transmembrane</keyword>
<dbReference type="GO" id="GO:0005743">
    <property type="term" value="C:mitochondrial inner membrane"/>
    <property type="evidence" value="ECO:0007669"/>
    <property type="project" value="UniProtKB-SubCell"/>
</dbReference>
<sequence length="376" mass="42368">MTTNLRKSHPMIKIINNSLIDLPSPSNISIWWNFGSLLGACLAIQIITGLFLAMHYSPNILTAFSSVSHITRDVQYGWLIRNMHANGASLFFMCIYLHIGRGMYYGSYLYKQTWNTGVILLLLTMATAFMGYVLPWGQMSFWGATVITNLLSAIPYIGTTMVQWVWGGFSVDNATLTRFFTLHFLLPFMILGLAMIHLLFLHETGSNNPTGLNSNTDKIPFHPYFSYKDLLGFVAMLTVLLSIAMFYPNLLGDPDNFTPANPLSTPPHIKPEWYFLFAYAILRSIPNKLGGVLALLMSILVLFILPMLHTSKQRTLTFRPITQTLFWSFIANLAVLTWIGGQPVENPFIIIGQMASILYFTILLVLMPISNAMENK</sequence>
<dbReference type="PROSITE" id="PS51003">
    <property type="entry name" value="CYTB_CTER"/>
    <property type="match status" value="1"/>
</dbReference>
<dbReference type="PANTHER" id="PTHR19271">
    <property type="entry name" value="CYTOCHROME B"/>
    <property type="match status" value="1"/>
</dbReference>
<gene>
    <name evidence="22" type="primary">CYTB</name>
</gene>
<geneLocation type="mitochondrion" evidence="22"/>
<comment type="cofactor">
    <cofactor evidence="18">
        <name>heme</name>
        <dbReference type="ChEBI" id="CHEBI:30413"/>
    </cofactor>
    <text evidence="18">Binds 2 heme groups non-covalently.</text>
</comment>
<feature type="transmembrane region" description="Helical" evidence="19">
    <location>
        <begin position="320"/>
        <end position="341"/>
    </location>
</feature>
<evidence type="ECO:0000256" key="1">
    <source>
        <dbReference type="ARBA" id="ARBA00002566"/>
    </source>
</evidence>
<proteinExistence type="inferred from homology"/>
<dbReference type="InterPro" id="IPR027387">
    <property type="entry name" value="Cytb/b6-like_sf"/>
</dbReference>
<evidence type="ECO:0000256" key="9">
    <source>
        <dbReference type="ARBA" id="ARBA00022792"/>
    </source>
</evidence>
<dbReference type="PROSITE" id="PS51002">
    <property type="entry name" value="CYTB_NTER"/>
    <property type="match status" value="1"/>
</dbReference>
<dbReference type="GO" id="GO:0046872">
    <property type="term" value="F:metal ion binding"/>
    <property type="evidence" value="ECO:0007669"/>
    <property type="project" value="UniProtKB-UniRule"/>
</dbReference>
<evidence type="ECO:0000256" key="2">
    <source>
        <dbReference type="ARBA" id="ARBA00004448"/>
    </source>
</evidence>
<dbReference type="CTD" id="4519"/>
<comment type="similarity">
    <text evidence="16 19">Belongs to the cytochrome b family.</text>
</comment>
<keyword evidence="10 19" id="KW-0249">Electron transport</keyword>
<evidence type="ECO:0000256" key="10">
    <source>
        <dbReference type="ARBA" id="ARBA00022982"/>
    </source>
</evidence>
<evidence type="ECO:0000256" key="18">
    <source>
        <dbReference type="PIRSR" id="PIRSR038885-2"/>
    </source>
</evidence>
<feature type="transmembrane region" description="Helical" evidence="19">
    <location>
        <begin position="30"/>
        <end position="57"/>
    </location>
</feature>
<keyword evidence="8 18" id="KW-0479">Metal-binding</keyword>
<keyword evidence="5 18" id="KW-0349">Heme</keyword>
<dbReference type="Pfam" id="PF00032">
    <property type="entry name" value="Cytochrom_B_C"/>
    <property type="match status" value="1"/>
</dbReference>
<feature type="binding site" description="axial binding residue" evidence="18">
    <location>
        <position position="98"/>
    </location>
    <ligand>
        <name>heme b</name>
        <dbReference type="ChEBI" id="CHEBI:60344"/>
        <label>b566</label>
    </ligand>
    <ligandPart>
        <name>Fe</name>
        <dbReference type="ChEBI" id="CHEBI:18248"/>
    </ligandPart>
</feature>
<evidence type="ECO:0000256" key="16">
    <source>
        <dbReference type="ARBA" id="ARBA00061233"/>
    </source>
</evidence>
<dbReference type="PIRSF" id="PIRSF038885">
    <property type="entry name" value="COB"/>
    <property type="match status" value="1"/>
</dbReference>
<protein>
    <recommendedName>
        <fullName evidence="3 19">Cytochrome b</fullName>
    </recommendedName>
</protein>
<keyword evidence="11 19" id="KW-1133">Transmembrane helix</keyword>
<evidence type="ECO:0000256" key="14">
    <source>
        <dbReference type="ARBA" id="ARBA00023128"/>
    </source>
</evidence>
<keyword evidence="12 18" id="KW-0408">Iron</keyword>
<dbReference type="CDD" id="cd00284">
    <property type="entry name" value="Cytochrome_b_N"/>
    <property type="match status" value="1"/>
</dbReference>
<feature type="binding site" description="axial binding residue" evidence="18">
    <location>
        <position position="183"/>
    </location>
    <ligand>
        <name>heme b</name>
        <dbReference type="ChEBI" id="CHEBI:60344"/>
        <label>b562</label>
    </ligand>
    <ligandPart>
        <name>Fe</name>
        <dbReference type="ChEBI" id="CHEBI:18248"/>
    </ligandPart>
</feature>
<evidence type="ECO:0000313" key="22">
    <source>
        <dbReference type="EMBL" id="AEH99530.1"/>
    </source>
</evidence>
<evidence type="ECO:0000256" key="6">
    <source>
        <dbReference type="ARBA" id="ARBA00022660"/>
    </source>
</evidence>
<evidence type="ECO:0000256" key="12">
    <source>
        <dbReference type="ARBA" id="ARBA00023004"/>
    </source>
</evidence>
<feature type="transmembrane region" description="Helical" evidence="19">
    <location>
        <begin position="289"/>
        <end position="308"/>
    </location>
</feature>
<keyword evidence="9" id="KW-0999">Mitochondrion inner membrane</keyword>
<feature type="domain" description="Cytochrome b/b6 C-terminal region profile" evidence="21">
    <location>
        <begin position="211"/>
        <end position="376"/>
    </location>
</feature>
<dbReference type="FunFam" id="1.20.810.10:FF:000002">
    <property type="entry name" value="Cytochrome b"/>
    <property type="match status" value="1"/>
</dbReference>
<dbReference type="InterPro" id="IPR016174">
    <property type="entry name" value="Di-haem_cyt_TM"/>
</dbReference>
<dbReference type="InterPro" id="IPR030689">
    <property type="entry name" value="Cytochrome_b"/>
</dbReference>
<dbReference type="SUPFAM" id="SSF81648">
    <property type="entry name" value="a domain/subunit of cytochrome bc1 complex (Ubiquinol-cytochrome c reductase)"/>
    <property type="match status" value="1"/>
</dbReference>
<dbReference type="Pfam" id="PF00033">
    <property type="entry name" value="Cytochrome_B"/>
    <property type="match status" value="1"/>
</dbReference>
<evidence type="ECO:0000259" key="20">
    <source>
        <dbReference type="PROSITE" id="PS51002"/>
    </source>
</evidence>
<evidence type="ECO:0000256" key="3">
    <source>
        <dbReference type="ARBA" id="ARBA00013531"/>
    </source>
</evidence>
<comment type="subcellular location">
    <subcellularLocation>
        <location evidence="2">Mitochondrion inner membrane</location>
        <topology evidence="2">Multi-pass membrane protein</topology>
    </subcellularLocation>
</comment>
<dbReference type="CDD" id="cd00290">
    <property type="entry name" value="cytochrome_b_C"/>
    <property type="match status" value="1"/>
</dbReference>
<evidence type="ECO:0000256" key="15">
    <source>
        <dbReference type="ARBA" id="ARBA00023136"/>
    </source>
</evidence>
<dbReference type="InterPro" id="IPR005798">
    <property type="entry name" value="Cyt_b/b6_C"/>
</dbReference>
<evidence type="ECO:0000256" key="5">
    <source>
        <dbReference type="ARBA" id="ARBA00022617"/>
    </source>
</evidence>
<evidence type="ECO:0000256" key="11">
    <source>
        <dbReference type="ARBA" id="ARBA00022989"/>
    </source>
</evidence>
<dbReference type="RefSeq" id="YP_008080482.1">
    <property type="nucleotide sequence ID" value="NC_021371.1"/>
</dbReference>
<dbReference type="InterPro" id="IPR005797">
    <property type="entry name" value="Cyt_b/b6_N"/>
</dbReference>
<comment type="cofactor">
    <cofactor evidence="19">
        <name>heme b</name>
        <dbReference type="ChEBI" id="CHEBI:60344"/>
    </cofactor>
    <text evidence="19">Binds 2 heme groups non-covalently.</text>
</comment>
<keyword evidence="6 19" id="KW-0679">Respiratory chain</keyword>
<comment type="function">
    <text evidence="1 19">Component of the ubiquinol-cytochrome c reductase complex (complex III or cytochrome b-c1 complex) that is part of the mitochondrial respiratory chain. The b-c1 complex mediates electron transfer from ubiquinol to cytochrome c. Contributes to the generation of a proton gradient across the mitochondrial membrane that is then used for ATP synthesis.</text>
</comment>
<feature type="transmembrane region" description="Helical" evidence="19">
    <location>
        <begin position="347"/>
        <end position="369"/>
    </location>
</feature>
<organism evidence="22">
    <name type="scientific">Apalone spinifera</name>
    <name type="common">Spiny softshell turtle</name>
    <name type="synonym">Trionyx spiniferus</name>
    <dbReference type="NCBI Taxonomy" id="55534"/>
    <lineage>
        <taxon>Eukaryota</taxon>
        <taxon>Metazoa</taxon>
        <taxon>Chordata</taxon>
        <taxon>Craniata</taxon>
        <taxon>Vertebrata</taxon>
        <taxon>Euteleostomi</taxon>
        <taxon>Archelosauria</taxon>
        <taxon>Testudinata</taxon>
        <taxon>Testudines</taxon>
        <taxon>Cryptodira</taxon>
        <taxon>Trionychia</taxon>
        <taxon>Trionychidae</taxon>
        <taxon>Apalone</taxon>
    </lineage>
</organism>
<feature type="transmembrane region" description="Helical" evidence="19">
    <location>
        <begin position="114"/>
        <end position="134"/>
    </location>
</feature>
<dbReference type="GeneID" id="15821835"/>
<feature type="binding site" description="axial binding residue" evidence="18">
    <location>
        <position position="84"/>
    </location>
    <ligand>
        <name>heme b</name>
        <dbReference type="ChEBI" id="CHEBI:60344"/>
        <label>b562</label>
    </ligand>
    <ligandPart>
        <name>Fe</name>
        <dbReference type="ChEBI" id="CHEBI:18248"/>
    </ligandPart>
</feature>
<dbReference type="Gene3D" id="1.20.810.10">
    <property type="entry name" value="Cytochrome Bc1 Complex, Chain C"/>
    <property type="match status" value="1"/>
</dbReference>
<evidence type="ECO:0000256" key="4">
    <source>
        <dbReference type="ARBA" id="ARBA00022448"/>
    </source>
</evidence>
<evidence type="ECO:0000256" key="19">
    <source>
        <dbReference type="RuleBase" id="RU362117"/>
    </source>
</evidence>
<feature type="transmembrane region" description="Helical" evidence="19">
    <location>
        <begin position="141"/>
        <end position="166"/>
    </location>
</feature>
<dbReference type="AlphaFoldDB" id="R4HFQ3"/>
<dbReference type="EMBL" id="JF966197">
    <property type="protein sequence ID" value="AEH99530.1"/>
    <property type="molecule type" value="Genomic_DNA"/>
</dbReference>
<keyword evidence="13" id="KW-0830">Ubiquinone</keyword>
<evidence type="ECO:0000259" key="21">
    <source>
        <dbReference type="PROSITE" id="PS51003"/>
    </source>
</evidence>
<keyword evidence="4 19" id="KW-0813">Transport</keyword>
<dbReference type="InterPro" id="IPR048259">
    <property type="entry name" value="Cytochrome_b_N_euk/bac"/>
</dbReference>
<feature type="transmembrane region" description="Helical" evidence="19">
    <location>
        <begin position="230"/>
        <end position="247"/>
    </location>
</feature>
<feature type="binding site" evidence="17">
    <location>
        <position position="202"/>
    </location>
    <ligand>
        <name>a ubiquinone</name>
        <dbReference type="ChEBI" id="CHEBI:16389"/>
    </ligand>
</feature>
<accession>R4HFQ3</accession>
<feature type="domain" description="Cytochrome b/b6 N-terminal region profile" evidence="20">
    <location>
        <begin position="2"/>
        <end position="210"/>
    </location>
</feature>
<reference evidence="22" key="1">
    <citation type="submission" date="2011-05" db="EMBL/GenBank/DDBJ databases">
        <title>Apalone spinifera mitochondrial DNA complete gene.</title>
        <authorList>
            <person name="Nie L.W."/>
            <person name="Liu J.J."/>
        </authorList>
    </citation>
    <scope>NUCLEOTIDE SEQUENCE</scope>
</reference>
<keyword evidence="15 19" id="KW-0472">Membrane</keyword>
<feature type="binding site" description="axial binding residue" evidence="18">
    <location>
        <position position="197"/>
    </location>
    <ligand>
        <name>heme b</name>
        <dbReference type="ChEBI" id="CHEBI:60344"/>
        <label>b566</label>
    </ligand>
    <ligandPart>
        <name>Fe</name>
        <dbReference type="ChEBI" id="CHEBI:18248"/>
    </ligandPart>
</feature>
<dbReference type="GO" id="GO:0045275">
    <property type="term" value="C:respiratory chain complex III"/>
    <property type="evidence" value="ECO:0007669"/>
    <property type="project" value="InterPro"/>
</dbReference>
<dbReference type="GO" id="GO:0006122">
    <property type="term" value="P:mitochondrial electron transport, ubiquinol to cytochrome c"/>
    <property type="evidence" value="ECO:0007669"/>
    <property type="project" value="TreeGrafter"/>
</dbReference>
<feature type="transmembrane region" description="Helical" evidence="19">
    <location>
        <begin position="78"/>
        <end position="99"/>
    </location>
</feature>
<dbReference type="InterPro" id="IPR048260">
    <property type="entry name" value="Cytochrome_b_C_euk/bac"/>
</dbReference>
<dbReference type="PANTHER" id="PTHR19271:SF16">
    <property type="entry name" value="CYTOCHROME B"/>
    <property type="match status" value="1"/>
</dbReference>
<name>R4HFQ3_APASP</name>